<name>A0A5J4ZAW4_PORPP</name>
<feature type="compositionally biased region" description="Basic and acidic residues" evidence="2">
    <location>
        <begin position="298"/>
        <end position="320"/>
    </location>
</feature>
<comment type="caution">
    <text evidence="3">The sequence shown here is derived from an EMBL/GenBank/DDBJ whole genome shotgun (WGS) entry which is preliminary data.</text>
</comment>
<keyword evidence="1" id="KW-0175">Coiled coil</keyword>
<proteinExistence type="predicted"/>
<feature type="coiled-coil region" evidence="1">
    <location>
        <begin position="197"/>
        <end position="245"/>
    </location>
</feature>
<evidence type="ECO:0000256" key="2">
    <source>
        <dbReference type="SAM" id="MobiDB-lite"/>
    </source>
</evidence>
<dbReference type="Proteomes" id="UP000324585">
    <property type="component" value="Unassembled WGS sequence"/>
</dbReference>
<keyword evidence="4" id="KW-1185">Reference proteome</keyword>
<evidence type="ECO:0000256" key="1">
    <source>
        <dbReference type="SAM" id="Coils"/>
    </source>
</evidence>
<gene>
    <name evidence="3" type="ORF">FVE85_7468</name>
</gene>
<feature type="region of interest" description="Disordered" evidence="2">
    <location>
        <begin position="292"/>
        <end position="321"/>
    </location>
</feature>
<accession>A0A5J4ZAW4</accession>
<dbReference type="AlphaFoldDB" id="A0A5J4ZAW4"/>
<sequence>MNPHNLNNPWYMNGGAPVQPEVTVRVSSAGSQPSQSGSIDNVSDVMHMRSASQSGGVVPMYRMPATQIVPVAYMQRTYMQQPSQIGSQDMSMSESDLARIMADPNVPPHQKEKLMQRMFSLGQTDAERATGDKQQVVKQEWLEREALQGKLGQKVVSDIKHKTVDIHAEAKSQQERELRDSYMHARVGRQEHLLALRDKLGAQMSKLRNEIDALKAGREDDMAEAKRLELVAQREQTELKNIQLELCEAREEIKRCESKAQRARRDMPTGIAAAFNMGKKSKIQFELDDAESSLGPAKAKERHLESKVEEQKETERRAHEAAASLLAKHSTGSYNKLSNELMALQAEFNTNENNINKAFRAAHNLMEKDIEAYE</sequence>
<evidence type="ECO:0000313" key="3">
    <source>
        <dbReference type="EMBL" id="KAA8499883.1"/>
    </source>
</evidence>
<reference evidence="4" key="1">
    <citation type="journal article" date="2019" name="Nat. Commun.">
        <title>Expansion of phycobilisome linker gene families in mesophilic red algae.</title>
        <authorList>
            <person name="Lee J."/>
            <person name="Kim D."/>
            <person name="Bhattacharya D."/>
            <person name="Yoon H.S."/>
        </authorList>
    </citation>
    <scope>NUCLEOTIDE SEQUENCE [LARGE SCALE GENOMIC DNA]</scope>
    <source>
        <strain evidence="4">CCMP 1328</strain>
    </source>
</reference>
<evidence type="ECO:0000313" key="4">
    <source>
        <dbReference type="Proteomes" id="UP000324585"/>
    </source>
</evidence>
<organism evidence="3 4">
    <name type="scientific">Porphyridium purpureum</name>
    <name type="common">Red alga</name>
    <name type="synonym">Porphyridium cruentum</name>
    <dbReference type="NCBI Taxonomy" id="35688"/>
    <lineage>
        <taxon>Eukaryota</taxon>
        <taxon>Rhodophyta</taxon>
        <taxon>Bangiophyceae</taxon>
        <taxon>Porphyridiales</taxon>
        <taxon>Porphyridiaceae</taxon>
        <taxon>Porphyridium</taxon>
    </lineage>
</organism>
<protein>
    <submittedName>
        <fullName evidence="3">Uncharacterized protein</fullName>
    </submittedName>
</protein>
<dbReference type="EMBL" id="VRMN01000001">
    <property type="protein sequence ID" value="KAA8499883.1"/>
    <property type="molecule type" value="Genomic_DNA"/>
</dbReference>